<dbReference type="AlphaFoldDB" id="A0AAV5P743"/>
<feature type="compositionally biased region" description="Basic and acidic residues" evidence="6">
    <location>
        <begin position="167"/>
        <end position="177"/>
    </location>
</feature>
<dbReference type="CDD" id="cd06530">
    <property type="entry name" value="S26_SPase_I"/>
    <property type="match status" value="1"/>
</dbReference>
<protein>
    <recommendedName>
        <fullName evidence="5">Signal peptidase I</fullName>
        <ecNumber evidence="5">3.4.21.89</ecNumber>
    </recommendedName>
</protein>
<feature type="region of interest" description="Disordered" evidence="6">
    <location>
        <begin position="163"/>
        <end position="186"/>
    </location>
</feature>
<evidence type="ECO:0000256" key="4">
    <source>
        <dbReference type="ARBA" id="ARBA00023136"/>
    </source>
</evidence>
<dbReference type="GO" id="GO:0009003">
    <property type="term" value="F:signal peptidase activity"/>
    <property type="evidence" value="ECO:0007669"/>
    <property type="project" value="UniProtKB-EC"/>
</dbReference>
<keyword evidence="2 7" id="KW-0812">Transmembrane</keyword>
<evidence type="ECO:0000313" key="10">
    <source>
        <dbReference type="Proteomes" id="UP000319068"/>
    </source>
</evidence>
<evidence type="ECO:0000313" key="9">
    <source>
        <dbReference type="EMBL" id="QDP74819.1"/>
    </source>
</evidence>
<evidence type="ECO:0000313" key="8">
    <source>
        <dbReference type="EMBL" id="GLY56104.1"/>
    </source>
</evidence>
<organism evidence="8 11">
    <name type="scientific">Cellulosimicrobium cellulans</name>
    <name type="common">Arthrobacter luteus</name>
    <dbReference type="NCBI Taxonomy" id="1710"/>
    <lineage>
        <taxon>Bacteria</taxon>
        <taxon>Bacillati</taxon>
        <taxon>Actinomycetota</taxon>
        <taxon>Actinomycetes</taxon>
        <taxon>Micrococcales</taxon>
        <taxon>Promicromonosporaceae</taxon>
        <taxon>Cellulosimicrobium</taxon>
    </lineage>
</organism>
<dbReference type="GO" id="GO:0004252">
    <property type="term" value="F:serine-type endopeptidase activity"/>
    <property type="evidence" value="ECO:0007669"/>
    <property type="project" value="UniProtKB-UniRule"/>
</dbReference>
<evidence type="ECO:0000256" key="6">
    <source>
        <dbReference type="SAM" id="MobiDB-lite"/>
    </source>
</evidence>
<accession>A0AAV5P743</accession>
<evidence type="ECO:0000313" key="11">
    <source>
        <dbReference type="Proteomes" id="UP001165168"/>
    </source>
</evidence>
<comment type="subcellular location">
    <subcellularLocation>
        <location evidence="1">Membrane</location>
    </subcellularLocation>
</comment>
<dbReference type="Proteomes" id="UP000319068">
    <property type="component" value="Chromosome"/>
</dbReference>
<evidence type="ECO:0000256" key="5">
    <source>
        <dbReference type="NCBIfam" id="TIGR02228"/>
    </source>
</evidence>
<dbReference type="EC" id="3.4.21.89" evidence="5"/>
<dbReference type="InterPro" id="IPR001733">
    <property type="entry name" value="Peptidase_S26B"/>
</dbReference>
<keyword evidence="10" id="KW-1185">Reference proteome</keyword>
<evidence type="ECO:0000256" key="1">
    <source>
        <dbReference type="ARBA" id="ARBA00004370"/>
    </source>
</evidence>
<evidence type="ECO:0000256" key="7">
    <source>
        <dbReference type="SAM" id="Phobius"/>
    </source>
</evidence>
<dbReference type="InterPro" id="IPR019533">
    <property type="entry name" value="Peptidase_S26"/>
</dbReference>
<keyword evidence="4 7" id="KW-0472">Membrane</keyword>
<dbReference type="NCBIfam" id="TIGR02228">
    <property type="entry name" value="sigpep_I_arch"/>
    <property type="match status" value="1"/>
</dbReference>
<feature type="transmembrane region" description="Helical" evidence="7">
    <location>
        <begin position="9"/>
        <end position="31"/>
    </location>
</feature>
<keyword evidence="9" id="KW-0378">Hydrolase</keyword>
<reference evidence="8" key="2">
    <citation type="submission" date="2023-03" db="EMBL/GenBank/DDBJ databases">
        <title>Cellulosimicrobium cellulans NBRC 103059.</title>
        <authorList>
            <person name="Ichikawa N."/>
            <person name="Sato H."/>
            <person name="Tonouchi N."/>
        </authorList>
    </citation>
    <scope>NUCLEOTIDE SEQUENCE</scope>
    <source>
        <strain evidence="8">NBRC 103059</strain>
    </source>
</reference>
<dbReference type="GO" id="GO:0006465">
    <property type="term" value="P:signal peptide processing"/>
    <property type="evidence" value="ECO:0007669"/>
    <property type="project" value="UniProtKB-UniRule"/>
</dbReference>
<proteinExistence type="predicted"/>
<name>A0AAV5P743_CELCE</name>
<dbReference type="GO" id="GO:0016020">
    <property type="term" value="C:membrane"/>
    <property type="evidence" value="ECO:0007669"/>
    <property type="project" value="UniProtKB-SubCell"/>
</dbReference>
<dbReference type="PANTHER" id="PTHR10806">
    <property type="entry name" value="SIGNAL PEPTIDASE COMPLEX CATALYTIC SUBUNIT SEC11"/>
    <property type="match status" value="1"/>
</dbReference>
<dbReference type="RefSeq" id="WP_137280026.1">
    <property type="nucleotide sequence ID" value="NZ_BSTG01000001.1"/>
</dbReference>
<evidence type="ECO:0000256" key="3">
    <source>
        <dbReference type="ARBA" id="ARBA00022989"/>
    </source>
</evidence>
<reference evidence="9 10" key="1">
    <citation type="submission" date="2019-07" db="EMBL/GenBank/DDBJ databases">
        <title>Complete Genome Sequence and Methylome Analysis of Arthrobacter luteus NEB113.</title>
        <authorList>
            <person name="Fomenkov A."/>
            <person name="Anton B.P."/>
            <person name="Vincze T."/>
            <person name="Roberts R.J."/>
        </authorList>
    </citation>
    <scope>NUCLEOTIDE SEQUENCE [LARGE SCALE GENOMIC DNA]</scope>
    <source>
        <strain evidence="9 10">NEB113</strain>
    </source>
</reference>
<dbReference type="PANTHER" id="PTHR10806:SF6">
    <property type="entry name" value="SIGNAL PEPTIDASE COMPLEX CATALYTIC SUBUNIT SEC11"/>
    <property type="match status" value="1"/>
</dbReference>
<gene>
    <name evidence="8" type="ORF">Ccel01_07060</name>
    <name evidence="9" type="ORF">FOG94_06320</name>
</gene>
<dbReference type="EMBL" id="BSTG01000001">
    <property type="protein sequence ID" value="GLY56104.1"/>
    <property type="molecule type" value="Genomic_DNA"/>
</dbReference>
<sequence>MILLRALKALADVLVWTLAVIGVLCGALWAAGQAGLVQPLVVVSGSMEPAIMTGDLLLDTPVPVEQVEVGDVVSLPNPATGVLVTHRVVDIAPQDDGTWHVRMQGDANDTEDGGAYVVTDDTVLSPRWRVPGGGDFITRLTRPSTAVPLLVALAALLALSRMPASRTGHERARDRRPSPQPSGSES</sequence>
<dbReference type="InterPro" id="IPR036286">
    <property type="entry name" value="LexA/Signal_pep-like_sf"/>
</dbReference>
<dbReference type="Proteomes" id="UP001165168">
    <property type="component" value="Unassembled WGS sequence"/>
</dbReference>
<dbReference type="SUPFAM" id="SSF51306">
    <property type="entry name" value="LexA/Signal peptidase"/>
    <property type="match status" value="1"/>
</dbReference>
<evidence type="ECO:0000256" key="2">
    <source>
        <dbReference type="ARBA" id="ARBA00022692"/>
    </source>
</evidence>
<dbReference type="EMBL" id="CP041694">
    <property type="protein sequence ID" value="QDP74819.1"/>
    <property type="molecule type" value="Genomic_DNA"/>
</dbReference>
<keyword evidence="3 7" id="KW-1133">Transmembrane helix</keyword>